<evidence type="ECO:0000313" key="2">
    <source>
        <dbReference type="EMBL" id="MPD03670.1"/>
    </source>
</evidence>
<proteinExistence type="predicted"/>
<feature type="compositionally biased region" description="Pro residues" evidence="1">
    <location>
        <begin position="50"/>
        <end position="73"/>
    </location>
</feature>
<dbReference type="Proteomes" id="UP000324222">
    <property type="component" value="Unassembled WGS sequence"/>
</dbReference>
<feature type="compositionally biased region" description="Pro residues" evidence="1">
    <location>
        <begin position="108"/>
        <end position="118"/>
    </location>
</feature>
<comment type="caution">
    <text evidence="2">The sequence shown here is derived from an EMBL/GenBank/DDBJ whole genome shotgun (WGS) entry which is preliminary data.</text>
</comment>
<keyword evidence="3" id="KW-1185">Reference proteome</keyword>
<accession>A0A5B7K9B2</accession>
<dbReference type="AlphaFoldDB" id="A0A5B7K9B2"/>
<organism evidence="2 3">
    <name type="scientific">Portunus trituberculatus</name>
    <name type="common">Swimming crab</name>
    <name type="synonym">Neptunus trituberculatus</name>
    <dbReference type="NCBI Taxonomy" id="210409"/>
    <lineage>
        <taxon>Eukaryota</taxon>
        <taxon>Metazoa</taxon>
        <taxon>Ecdysozoa</taxon>
        <taxon>Arthropoda</taxon>
        <taxon>Crustacea</taxon>
        <taxon>Multicrustacea</taxon>
        <taxon>Malacostraca</taxon>
        <taxon>Eumalacostraca</taxon>
        <taxon>Eucarida</taxon>
        <taxon>Decapoda</taxon>
        <taxon>Pleocyemata</taxon>
        <taxon>Brachyura</taxon>
        <taxon>Eubrachyura</taxon>
        <taxon>Portunoidea</taxon>
        <taxon>Portunidae</taxon>
        <taxon>Portuninae</taxon>
        <taxon>Portunus</taxon>
    </lineage>
</organism>
<reference evidence="2 3" key="1">
    <citation type="submission" date="2019-05" db="EMBL/GenBank/DDBJ databases">
        <title>Another draft genome of Portunus trituberculatus and its Hox gene families provides insights of decapod evolution.</title>
        <authorList>
            <person name="Jeong J.-H."/>
            <person name="Song I."/>
            <person name="Kim S."/>
            <person name="Choi T."/>
            <person name="Kim D."/>
            <person name="Ryu S."/>
            <person name="Kim W."/>
        </authorList>
    </citation>
    <scope>NUCLEOTIDE SEQUENCE [LARGE SCALE GENOMIC DNA]</scope>
    <source>
        <tissue evidence="2">Muscle</tissue>
    </source>
</reference>
<name>A0A5B7K9B2_PORTR</name>
<sequence>MFPRVFVSARPEGGGARQVVLRRCNCLVHAPGRPRSSSAPLPDLGLAHPLPKPPTQSPPSPPPMPPTPDPPNTRIPRSALGVLIKSNPSRLAGYHSGGAGHESRRAEAPPPPPFPLTSPPLMSFLVDFRCELR</sequence>
<protein>
    <submittedName>
        <fullName evidence="2">Uncharacterized protein</fullName>
    </submittedName>
</protein>
<evidence type="ECO:0000256" key="1">
    <source>
        <dbReference type="SAM" id="MobiDB-lite"/>
    </source>
</evidence>
<gene>
    <name evidence="2" type="ORF">E2C01_099317</name>
</gene>
<dbReference type="EMBL" id="VSRR010137282">
    <property type="protein sequence ID" value="MPD03670.1"/>
    <property type="molecule type" value="Genomic_DNA"/>
</dbReference>
<evidence type="ECO:0000313" key="3">
    <source>
        <dbReference type="Proteomes" id="UP000324222"/>
    </source>
</evidence>
<feature type="region of interest" description="Disordered" evidence="1">
    <location>
        <begin position="29"/>
        <end position="120"/>
    </location>
</feature>